<reference evidence="1 2" key="1">
    <citation type="journal article" date="2014" name="Genome Biol. Evol.">
        <title>Comparative genomics and transcriptomics analyses reveal divergent lifestyle features of nematode endoparasitic fungus Hirsutella minnesotensis.</title>
        <authorList>
            <person name="Lai Y."/>
            <person name="Liu K."/>
            <person name="Zhang X."/>
            <person name="Zhang X."/>
            <person name="Li K."/>
            <person name="Wang N."/>
            <person name="Shu C."/>
            <person name="Wu Y."/>
            <person name="Wang C."/>
            <person name="Bushley K.E."/>
            <person name="Xiang M."/>
            <person name="Liu X."/>
        </authorList>
    </citation>
    <scope>NUCLEOTIDE SEQUENCE [LARGE SCALE GENOMIC DNA]</scope>
    <source>
        <strain evidence="1 2">3608</strain>
    </source>
</reference>
<evidence type="ECO:0000313" key="2">
    <source>
        <dbReference type="Proteomes" id="UP000054481"/>
    </source>
</evidence>
<accession>A0A0F8A2J9</accession>
<dbReference type="EMBL" id="KQ030624">
    <property type="protein sequence ID" value="KJZ70449.1"/>
    <property type="molecule type" value="Genomic_DNA"/>
</dbReference>
<dbReference type="Proteomes" id="UP000054481">
    <property type="component" value="Unassembled WGS sequence"/>
</dbReference>
<name>A0A0F8A2J9_9HYPO</name>
<gene>
    <name evidence="1" type="ORF">HIM_10151</name>
</gene>
<dbReference type="AlphaFoldDB" id="A0A0F8A2J9"/>
<dbReference type="OrthoDB" id="3182339at2759"/>
<keyword evidence="2" id="KW-1185">Reference proteome</keyword>
<evidence type="ECO:0000313" key="1">
    <source>
        <dbReference type="EMBL" id="KJZ70449.1"/>
    </source>
</evidence>
<protein>
    <submittedName>
        <fullName evidence="1">Uncharacterized protein</fullName>
    </submittedName>
</protein>
<organism evidence="1 2">
    <name type="scientific">Hirsutella minnesotensis 3608</name>
    <dbReference type="NCBI Taxonomy" id="1043627"/>
    <lineage>
        <taxon>Eukaryota</taxon>
        <taxon>Fungi</taxon>
        <taxon>Dikarya</taxon>
        <taxon>Ascomycota</taxon>
        <taxon>Pezizomycotina</taxon>
        <taxon>Sordariomycetes</taxon>
        <taxon>Hypocreomycetidae</taxon>
        <taxon>Hypocreales</taxon>
        <taxon>Ophiocordycipitaceae</taxon>
        <taxon>Hirsutella</taxon>
    </lineage>
</organism>
<proteinExistence type="predicted"/>
<sequence>MRMRKLGQGQSVVFCVSEEIKGKICACPGKSADSEVSVSDVLLSSISETHTDIRRGLPLWVMQGARFERQKKVWTEITTVDGICMPKAQAERFLMCKPLAAKMAQAIKSVASFSGSGPQTVQVPRQRSPWFQCIELQTMTASQLTD</sequence>